<gene>
    <name evidence="2" type="ORF">RDB_LOCUS90130</name>
</gene>
<evidence type="ECO:0000313" key="2">
    <source>
        <dbReference type="EMBL" id="CAE6481844.1"/>
    </source>
</evidence>
<dbReference type="AlphaFoldDB" id="A0A8H3H3F7"/>
<protein>
    <recommendedName>
        <fullName evidence="4">Homeobox domain-containing protein</fullName>
    </recommendedName>
</protein>
<dbReference type="EMBL" id="CAJMXA010002494">
    <property type="protein sequence ID" value="CAE6481844.1"/>
    <property type="molecule type" value="Genomic_DNA"/>
</dbReference>
<reference evidence="2" key="1">
    <citation type="submission" date="2021-01" db="EMBL/GenBank/DDBJ databases">
        <authorList>
            <person name="Kaushik A."/>
        </authorList>
    </citation>
    <scope>NUCLEOTIDE SEQUENCE</scope>
    <source>
        <strain evidence="2">AG6-10EEA</strain>
    </source>
</reference>
<sequence length="430" mass="46357">MTKPQSRAPRAVVKQEENESAMKWIECKSSLAELWKGLPAVPSTESRRAWALARGVEPRLVHRWFGDKKKARKRKGTVHHSEDGYALPSEETSKEQSSSSASLDIAPPLDNPSSPSYLLMSSPPPQTPIDVESDLPVTVSSGALFSKDQTAHPFSLEVSHSESHPSSPAPVIHPGKVDLAVKTEIVDAASLPDPQASTSGKGRRIILRVAPDTEEGPSKRFRKDPGNSKPTTKAGQGKKRRPKKAPKTEAAEQEDLGLGPQANSAPNLATPMMVLPQGFPAGFCAPPYFTYLNPAMAFDAGMTGAHNLPSHSFGNMMYNPFTGAPLFNNILPQFSAFPNQPGQPMLFDGTGSTNFFGQMDHQVSAPFMPGPSLNVPANASVDQNYFAGNFQGFQPGVPVDGAMNLQDPPEPMMSMTDFLNEPLDAGWTYP</sequence>
<comment type="caution">
    <text evidence="2">The sequence shown here is derived from an EMBL/GenBank/DDBJ whole genome shotgun (WGS) entry which is preliminary data.</text>
</comment>
<evidence type="ECO:0000313" key="3">
    <source>
        <dbReference type="Proteomes" id="UP000663853"/>
    </source>
</evidence>
<feature type="compositionally biased region" description="Basic residues" evidence="1">
    <location>
        <begin position="236"/>
        <end position="245"/>
    </location>
</feature>
<dbReference type="OrthoDB" id="2579025at2759"/>
<feature type="compositionally biased region" description="Basic residues" evidence="1">
    <location>
        <begin position="69"/>
        <end position="78"/>
    </location>
</feature>
<evidence type="ECO:0000256" key="1">
    <source>
        <dbReference type="SAM" id="MobiDB-lite"/>
    </source>
</evidence>
<evidence type="ECO:0008006" key="4">
    <source>
        <dbReference type="Google" id="ProtNLM"/>
    </source>
</evidence>
<feature type="region of interest" description="Disordered" evidence="1">
    <location>
        <begin position="154"/>
        <end position="173"/>
    </location>
</feature>
<dbReference type="Proteomes" id="UP000663853">
    <property type="component" value="Unassembled WGS sequence"/>
</dbReference>
<proteinExistence type="predicted"/>
<feature type="region of interest" description="Disordered" evidence="1">
    <location>
        <begin position="68"/>
        <end position="133"/>
    </location>
</feature>
<name>A0A8H3H3F7_9AGAM</name>
<accession>A0A8H3H3F7</accession>
<feature type="region of interest" description="Disordered" evidence="1">
    <location>
        <begin position="190"/>
        <end position="264"/>
    </location>
</feature>
<organism evidence="2 3">
    <name type="scientific">Rhizoctonia solani</name>
    <dbReference type="NCBI Taxonomy" id="456999"/>
    <lineage>
        <taxon>Eukaryota</taxon>
        <taxon>Fungi</taxon>
        <taxon>Dikarya</taxon>
        <taxon>Basidiomycota</taxon>
        <taxon>Agaricomycotina</taxon>
        <taxon>Agaricomycetes</taxon>
        <taxon>Cantharellales</taxon>
        <taxon>Ceratobasidiaceae</taxon>
        <taxon>Rhizoctonia</taxon>
    </lineage>
</organism>
<feature type="compositionally biased region" description="Low complexity" evidence="1">
    <location>
        <begin position="112"/>
        <end position="121"/>
    </location>
</feature>